<proteinExistence type="predicted"/>
<keyword evidence="3" id="KW-1185">Reference proteome</keyword>
<dbReference type="AlphaFoldDB" id="A0A375ADH4"/>
<dbReference type="GO" id="GO:0016747">
    <property type="term" value="F:acyltransferase activity, transferring groups other than amino-acyl groups"/>
    <property type="evidence" value="ECO:0007669"/>
    <property type="project" value="InterPro"/>
</dbReference>
<evidence type="ECO:0000259" key="1">
    <source>
        <dbReference type="PROSITE" id="PS51186"/>
    </source>
</evidence>
<dbReference type="SUPFAM" id="SSF55729">
    <property type="entry name" value="Acyl-CoA N-acyltransferases (Nat)"/>
    <property type="match status" value="1"/>
</dbReference>
<dbReference type="EMBL" id="LT615367">
    <property type="protein sequence ID" value="SLM64158.1"/>
    <property type="molecule type" value="Genomic_DNA"/>
</dbReference>
<dbReference type="Proteomes" id="UP000294820">
    <property type="component" value="Chromosome 1"/>
</dbReference>
<dbReference type="InterPro" id="IPR052523">
    <property type="entry name" value="Trichothecene_AcTrans"/>
</dbReference>
<dbReference type="RefSeq" id="WP_035340327.1">
    <property type="nucleotide sequence ID" value="NZ_LT615367.1"/>
</dbReference>
<dbReference type="PANTHER" id="PTHR42791">
    <property type="entry name" value="GNAT FAMILY ACETYLTRANSFERASE"/>
    <property type="match status" value="1"/>
</dbReference>
<dbReference type="PANTHER" id="PTHR42791:SF1">
    <property type="entry name" value="N-ACETYLTRANSFERASE DOMAIN-CONTAINING PROTEIN"/>
    <property type="match status" value="1"/>
</dbReference>
<name>A0A375ADH4_9GAMM</name>
<dbReference type="KEGG" id="daq:DAQ1742_03344"/>
<reference evidence="2 3" key="1">
    <citation type="submission" date="2016-09" db="EMBL/GenBank/DDBJ databases">
        <authorList>
            <person name="Reverchon S."/>
            <person name="Nasser W."/>
            <person name="Leonard S."/>
            <person name="Brochier C."/>
            <person name="Duprey A."/>
        </authorList>
    </citation>
    <scope>NUCLEOTIDE SEQUENCE [LARGE SCALE GENOMIC DNA]</scope>
    <source>
        <strain evidence="2 3">174/2</strain>
    </source>
</reference>
<dbReference type="InterPro" id="IPR016181">
    <property type="entry name" value="Acyl_CoA_acyltransferase"/>
</dbReference>
<dbReference type="Pfam" id="PF00583">
    <property type="entry name" value="Acetyltransf_1"/>
    <property type="match status" value="1"/>
</dbReference>
<dbReference type="Gene3D" id="3.40.630.30">
    <property type="match status" value="1"/>
</dbReference>
<keyword evidence="2" id="KW-0808">Transferase</keyword>
<gene>
    <name evidence="2" type="ORF">DAQ1742_03344</name>
</gene>
<dbReference type="CDD" id="cd04301">
    <property type="entry name" value="NAT_SF"/>
    <property type="match status" value="1"/>
</dbReference>
<dbReference type="PROSITE" id="PS51186">
    <property type="entry name" value="GNAT"/>
    <property type="match status" value="1"/>
</dbReference>
<sequence>MRLEQVPATLSDIPYLLQLRQLTMAGYLADIGAPTDNDSLMQRVLYAFEHAYLVLADGKPAGLLKYAFVPDAQHWYLMQIQIHPDFQNRGLGRLLIESLIARASAQRQPVVLSVLKNNPARLLYQRLGFEITGEGDREFTMCHPPGKPT</sequence>
<accession>A0A375ADH4</accession>
<organism evidence="2 3">
    <name type="scientific">Dickeya aquatica</name>
    <dbReference type="NCBI Taxonomy" id="1401087"/>
    <lineage>
        <taxon>Bacteria</taxon>
        <taxon>Pseudomonadati</taxon>
        <taxon>Pseudomonadota</taxon>
        <taxon>Gammaproteobacteria</taxon>
        <taxon>Enterobacterales</taxon>
        <taxon>Pectobacteriaceae</taxon>
        <taxon>Dickeya</taxon>
    </lineage>
</organism>
<dbReference type="InterPro" id="IPR000182">
    <property type="entry name" value="GNAT_dom"/>
</dbReference>
<evidence type="ECO:0000313" key="2">
    <source>
        <dbReference type="EMBL" id="SLM64158.1"/>
    </source>
</evidence>
<protein>
    <submittedName>
        <fullName evidence="2">Histone acetyltransferase HPA2 and related acetyltransferases</fullName>
    </submittedName>
</protein>
<evidence type="ECO:0000313" key="3">
    <source>
        <dbReference type="Proteomes" id="UP000294820"/>
    </source>
</evidence>
<feature type="domain" description="N-acetyltransferase" evidence="1">
    <location>
        <begin position="3"/>
        <end position="149"/>
    </location>
</feature>